<evidence type="ECO:0000313" key="1">
    <source>
        <dbReference type="EMBL" id="DAG05990.1"/>
    </source>
</evidence>
<reference evidence="1" key="1">
    <citation type="journal article" date="2021" name="Proc. Natl. Acad. Sci. U.S.A.">
        <title>A Catalog of Tens of Thousands of Viruses from Human Metagenomes Reveals Hidden Associations with Chronic Diseases.</title>
        <authorList>
            <person name="Tisza M.J."/>
            <person name="Buck C.B."/>
        </authorList>
    </citation>
    <scope>NUCLEOTIDE SEQUENCE</scope>
    <source>
        <strain evidence="1">CtkfK18</strain>
    </source>
</reference>
<accession>A0A8S5VH34</accession>
<sequence>MRLNFRIDKSDNITPIITIINEYDKQYIITDFNVYKIGFLNSKWITIDIEFIKSSAVRLSEYRDRRHAPIEIIKEIQKTLADFDDPVTWEESNENTNKID</sequence>
<organism evidence="1">
    <name type="scientific">Myoviridae sp. ctkfK18</name>
    <dbReference type="NCBI Taxonomy" id="2825165"/>
    <lineage>
        <taxon>Viruses</taxon>
        <taxon>Duplodnaviria</taxon>
        <taxon>Heunggongvirae</taxon>
        <taxon>Uroviricota</taxon>
        <taxon>Caudoviricetes</taxon>
    </lineage>
</organism>
<name>A0A8S5VH34_9CAUD</name>
<dbReference type="EMBL" id="BK016265">
    <property type="protein sequence ID" value="DAG05990.1"/>
    <property type="molecule type" value="Genomic_DNA"/>
</dbReference>
<proteinExistence type="predicted"/>
<protein>
    <submittedName>
        <fullName evidence="1">Uncharacterized protein</fullName>
    </submittedName>
</protein>